<dbReference type="Proteomes" id="UP000527355">
    <property type="component" value="Unassembled WGS sequence"/>
</dbReference>
<evidence type="ECO:0000313" key="2">
    <source>
        <dbReference type="EMBL" id="KAF6276652.1"/>
    </source>
</evidence>
<proteinExistence type="predicted"/>
<organism evidence="2 3">
    <name type="scientific">Myotis myotis</name>
    <name type="common">Greater mouse-eared bat</name>
    <name type="synonym">Vespertilio myotis</name>
    <dbReference type="NCBI Taxonomy" id="51298"/>
    <lineage>
        <taxon>Eukaryota</taxon>
        <taxon>Metazoa</taxon>
        <taxon>Chordata</taxon>
        <taxon>Craniata</taxon>
        <taxon>Vertebrata</taxon>
        <taxon>Euteleostomi</taxon>
        <taxon>Mammalia</taxon>
        <taxon>Eutheria</taxon>
        <taxon>Laurasiatheria</taxon>
        <taxon>Chiroptera</taxon>
        <taxon>Yangochiroptera</taxon>
        <taxon>Vespertilionidae</taxon>
        <taxon>Myotis</taxon>
    </lineage>
</organism>
<keyword evidence="3" id="KW-1185">Reference proteome</keyword>
<sequence length="136" mass="14381">MTLLRRVDALRVSTTLFDTEATEWRPQDRVPAPETQESEGPEWPAAVPCTGSSGRRHAPHCRGRMAAPWGPGGGGSAGGGGLALAVQPVCPRSRPWLKEGLPGEVRVTLNTTLSWGISVSRAAVGKLRPAGQIRPV</sequence>
<name>A0A7J7RKI3_MYOMY</name>
<comment type="caution">
    <text evidence="2">The sequence shown here is derived from an EMBL/GenBank/DDBJ whole genome shotgun (WGS) entry which is preliminary data.</text>
</comment>
<dbReference type="EMBL" id="JABWUV010000026">
    <property type="protein sequence ID" value="KAF6276652.1"/>
    <property type="molecule type" value="Genomic_DNA"/>
</dbReference>
<gene>
    <name evidence="2" type="ORF">mMyoMyo1_010293</name>
</gene>
<accession>A0A7J7RKI3</accession>
<evidence type="ECO:0000313" key="3">
    <source>
        <dbReference type="Proteomes" id="UP000527355"/>
    </source>
</evidence>
<dbReference type="AlphaFoldDB" id="A0A7J7RKI3"/>
<feature type="compositionally biased region" description="Basic residues" evidence="1">
    <location>
        <begin position="54"/>
        <end position="63"/>
    </location>
</feature>
<reference evidence="2 3" key="1">
    <citation type="journal article" date="2020" name="Nature">
        <title>Six reference-quality genomes reveal evolution of bat adaptations.</title>
        <authorList>
            <person name="Jebb D."/>
            <person name="Huang Z."/>
            <person name="Pippel M."/>
            <person name="Hughes G.M."/>
            <person name="Lavrichenko K."/>
            <person name="Devanna P."/>
            <person name="Winkler S."/>
            <person name="Jermiin L.S."/>
            <person name="Skirmuntt E.C."/>
            <person name="Katzourakis A."/>
            <person name="Burkitt-Gray L."/>
            <person name="Ray D.A."/>
            <person name="Sullivan K.A.M."/>
            <person name="Roscito J.G."/>
            <person name="Kirilenko B.M."/>
            <person name="Davalos L.M."/>
            <person name="Corthals A.P."/>
            <person name="Power M.L."/>
            <person name="Jones G."/>
            <person name="Ransome R.D."/>
            <person name="Dechmann D.K.N."/>
            <person name="Locatelli A.G."/>
            <person name="Puechmaille S.J."/>
            <person name="Fedrigo O."/>
            <person name="Jarvis E.D."/>
            <person name="Hiller M."/>
            <person name="Vernes S.C."/>
            <person name="Myers E.W."/>
            <person name="Teeling E.C."/>
        </authorList>
    </citation>
    <scope>NUCLEOTIDE SEQUENCE [LARGE SCALE GENOMIC DNA]</scope>
    <source>
        <strain evidence="2">MMyoMyo1</strain>
        <tissue evidence="2">Flight muscle</tissue>
    </source>
</reference>
<feature type="region of interest" description="Disordered" evidence="1">
    <location>
        <begin position="22"/>
        <end position="78"/>
    </location>
</feature>
<protein>
    <submittedName>
        <fullName evidence="2">Uncharacterized protein</fullName>
    </submittedName>
</protein>
<evidence type="ECO:0000256" key="1">
    <source>
        <dbReference type="SAM" id="MobiDB-lite"/>
    </source>
</evidence>